<dbReference type="Proteomes" id="UP000250235">
    <property type="component" value="Unassembled WGS sequence"/>
</dbReference>
<organism evidence="1 2">
    <name type="scientific">Dorcoceras hygrometricum</name>
    <dbReference type="NCBI Taxonomy" id="472368"/>
    <lineage>
        <taxon>Eukaryota</taxon>
        <taxon>Viridiplantae</taxon>
        <taxon>Streptophyta</taxon>
        <taxon>Embryophyta</taxon>
        <taxon>Tracheophyta</taxon>
        <taxon>Spermatophyta</taxon>
        <taxon>Magnoliopsida</taxon>
        <taxon>eudicotyledons</taxon>
        <taxon>Gunneridae</taxon>
        <taxon>Pentapetalae</taxon>
        <taxon>asterids</taxon>
        <taxon>lamiids</taxon>
        <taxon>Lamiales</taxon>
        <taxon>Gesneriaceae</taxon>
        <taxon>Didymocarpoideae</taxon>
        <taxon>Trichosporeae</taxon>
        <taxon>Loxocarpinae</taxon>
        <taxon>Dorcoceras</taxon>
    </lineage>
</organism>
<gene>
    <name evidence="1" type="ORF">F511_29645</name>
</gene>
<accession>A0A2Z7D513</accession>
<evidence type="ECO:0000313" key="2">
    <source>
        <dbReference type="Proteomes" id="UP000250235"/>
    </source>
</evidence>
<evidence type="ECO:0000313" key="1">
    <source>
        <dbReference type="EMBL" id="KZV54027.1"/>
    </source>
</evidence>
<sequence>MLSEYHHIALLNLLEQLRLHKLKWKRPSSSILFGGADLQSGGIHSQFYPSIVSSSWSTIVTESIAQLRASIDNIQFKQVQTRESVDDLKAELSKKITRLEIALAQSTSRKDMVFRALINDVQQRSLLLFVLNFQKSLPISIEGVKTKMGKRVVVVRILKIEEDREVVEEAAVNHQRKEVDLTKEEEAEAQFRSQQQRKLILFVERDFRSDEDFDKERKREESVKEKGLEAYIV</sequence>
<protein>
    <submittedName>
        <fullName evidence="1">Uncharacterized protein</fullName>
    </submittedName>
</protein>
<dbReference type="AlphaFoldDB" id="A0A2Z7D513"/>
<keyword evidence="2" id="KW-1185">Reference proteome</keyword>
<name>A0A2Z7D513_9LAMI</name>
<proteinExistence type="predicted"/>
<dbReference type="EMBL" id="KQ989658">
    <property type="protein sequence ID" value="KZV54027.1"/>
    <property type="molecule type" value="Genomic_DNA"/>
</dbReference>
<reference evidence="1 2" key="1">
    <citation type="journal article" date="2015" name="Proc. Natl. Acad. Sci. U.S.A.">
        <title>The resurrection genome of Boea hygrometrica: A blueprint for survival of dehydration.</title>
        <authorList>
            <person name="Xiao L."/>
            <person name="Yang G."/>
            <person name="Zhang L."/>
            <person name="Yang X."/>
            <person name="Zhao S."/>
            <person name="Ji Z."/>
            <person name="Zhou Q."/>
            <person name="Hu M."/>
            <person name="Wang Y."/>
            <person name="Chen M."/>
            <person name="Xu Y."/>
            <person name="Jin H."/>
            <person name="Xiao X."/>
            <person name="Hu G."/>
            <person name="Bao F."/>
            <person name="Hu Y."/>
            <person name="Wan P."/>
            <person name="Li L."/>
            <person name="Deng X."/>
            <person name="Kuang T."/>
            <person name="Xiang C."/>
            <person name="Zhu J.K."/>
            <person name="Oliver M.J."/>
            <person name="He Y."/>
        </authorList>
    </citation>
    <scope>NUCLEOTIDE SEQUENCE [LARGE SCALE GENOMIC DNA]</scope>
    <source>
        <strain evidence="2">cv. XS01</strain>
    </source>
</reference>